<gene>
    <name evidence="2" type="ORF">IC620_02380</name>
</gene>
<accession>A0A926RSH4</accession>
<evidence type="ECO:0000256" key="1">
    <source>
        <dbReference type="SAM" id="Phobius"/>
    </source>
</evidence>
<dbReference type="Pfam" id="PF09656">
    <property type="entry name" value="PGPGW"/>
    <property type="match status" value="1"/>
</dbReference>
<keyword evidence="1" id="KW-1133">Transmembrane helix</keyword>
<name>A0A926RSH4_9BACL</name>
<organism evidence="2 3">
    <name type="scientific">Polycladospora coralii</name>
    <dbReference type="NCBI Taxonomy" id="2771432"/>
    <lineage>
        <taxon>Bacteria</taxon>
        <taxon>Bacillati</taxon>
        <taxon>Bacillota</taxon>
        <taxon>Bacilli</taxon>
        <taxon>Bacillales</taxon>
        <taxon>Thermoactinomycetaceae</taxon>
        <taxon>Polycladospora</taxon>
    </lineage>
</organism>
<keyword evidence="3" id="KW-1185">Reference proteome</keyword>
<comment type="caution">
    <text evidence="2">The sequence shown here is derived from an EMBL/GenBank/DDBJ whole genome shotgun (WGS) entry which is preliminary data.</text>
</comment>
<sequence length="90" mass="10374">MIAANIKRIILNTLGWIFIFLGILGLFLPVLQGILFLIIGLYFLSFNSPKAKKLLTHLNQRYPAISTKSQAFVRKVKRLVPFAFQKERVR</sequence>
<feature type="transmembrane region" description="Helical" evidence="1">
    <location>
        <begin position="16"/>
        <end position="44"/>
    </location>
</feature>
<dbReference type="InterPro" id="IPR019099">
    <property type="entry name" value="Uncharacterised_PGPGW_TM"/>
</dbReference>
<dbReference type="AlphaFoldDB" id="A0A926RSH4"/>
<evidence type="ECO:0000313" key="3">
    <source>
        <dbReference type="Proteomes" id="UP000661691"/>
    </source>
</evidence>
<protein>
    <submittedName>
        <fullName evidence="2">DUF454 family protein</fullName>
    </submittedName>
</protein>
<evidence type="ECO:0000313" key="2">
    <source>
        <dbReference type="EMBL" id="MBD1371205.1"/>
    </source>
</evidence>
<keyword evidence="1" id="KW-0472">Membrane</keyword>
<dbReference type="Proteomes" id="UP000661691">
    <property type="component" value="Unassembled WGS sequence"/>
</dbReference>
<dbReference type="RefSeq" id="WP_191138911.1">
    <property type="nucleotide sequence ID" value="NZ_JACXAG020000002.1"/>
</dbReference>
<proteinExistence type="predicted"/>
<reference evidence="2" key="1">
    <citation type="submission" date="2020-09" db="EMBL/GenBank/DDBJ databases">
        <title>A novel bacterium of genus Hazenella, isolated from South China Sea.</title>
        <authorList>
            <person name="Huang H."/>
            <person name="Mo K."/>
            <person name="Hu Y."/>
        </authorList>
    </citation>
    <scope>NUCLEOTIDE SEQUENCE</scope>
    <source>
        <strain evidence="2">IB182357</strain>
    </source>
</reference>
<keyword evidence="1" id="KW-0812">Transmembrane</keyword>
<dbReference type="EMBL" id="JACXAH010000002">
    <property type="protein sequence ID" value="MBD1371205.1"/>
    <property type="molecule type" value="Genomic_DNA"/>
</dbReference>